<keyword evidence="3" id="KW-1185">Reference proteome</keyword>
<evidence type="ECO:0000313" key="2">
    <source>
        <dbReference type="EMBL" id="GMF34760.1"/>
    </source>
</evidence>
<reference evidence="2" key="1">
    <citation type="submission" date="2023-04" db="EMBL/GenBank/DDBJ databases">
        <title>Phytophthora lilii NBRC 32176.</title>
        <authorList>
            <person name="Ichikawa N."/>
            <person name="Sato H."/>
            <person name="Tonouchi N."/>
        </authorList>
    </citation>
    <scope>NUCLEOTIDE SEQUENCE</scope>
    <source>
        <strain evidence="2">NBRC 32176</strain>
    </source>
</reference>
<dbReference type="Proteomes" id="UP001165083">
    <property type="component" value="Unassembled WGS sequence"/>
</dbReference>
<accession>A0A9W6XAQ7</accession>
<dbReference type="PANTHER" id="PTHR31827:SF1">
    <property type="entry name" value="EMB|CAB89363.1"/>
    <property type="match status" value="1"/>
</dbReference>
<comment type="caution">
    <text evidence="2">The sequence shown here is derived from an EMBL/GenBank/DDBJ whole genome shotgun (WGS) entry which is preliminary data.</text>
</comment>
<feature type="domain" description="WRKY19-like zinc finger" evidence="1">
    <location>
        <begin position="227"/>
        <end position="250"/>
    </location>
</feature>
<gene>
    <name evidence="2" type="ORF">Plil01_001480200</name>
</gene>
<protein>
    <submittedName>
        <fullName evidence="2">Unnamed protein product</fullName>
    </submittedName>
</protein>
<dbReference type="Pfam" id="PF24906">
    <property type="entry name" value="Zf_WRKY19"/>
    <property type="match status" value="1"/>
</dbReference>
<dbReference type="EMBL" id="BSXW01001213">
    <property type="protein sequence ID" value="GMF34760.1"/>
    <property type="molecule type" value="Genomic_DNA"/>
</dbReference>
<evidence type="ECO:0000313" key="3">
    <source>
        <dbReference type="Proteomes" id="UP001165083"/>
    </source>
</evidence>
<proteinExistence type="predicted"/>
<name>A0A9W6XAQ7_9STRA</name>
<dbReference type="OrthoDB" id="125330at2759"/>
<sequence>MRIHPLRPFENHSFPAADFVLQSSQTAALLDLVIPGYNAGLPPIEATLSNSYKSYPYEHRPPDVLHRGWNRLLPLYPRENVPAFDFRDDCAWSFADPRKDANTPSFQVMSCDVEPLTYTASEIMPLTSFLRPDPTHGESQLEPIPIPVQTRELVTPLEVHRHPKARESRVARGRKLADSKICTVPGCETKQQSNGKCMRHGGGKRCLASGCGNGAQARGLCKRHGGGARCTVQGCDRSSQSGGLCRTHGGGKLCIAPGCKKGAQRNGKCTSHSSRKCAVDGCSNTQHCGGVCRRHGSLKKEAKRKLAKTSM</sequence>
<dbReference type="InterPro" id="IPR056866">
    <property type="entry name" value="Znf_WRKY19"/>
</dbReference>
<evidence type="ECO:0000259" key="1">
    <source>
        <dbReference type="Pfam" id="PF24906"/>
    </source>
</evidence>
<dbReference type="AlphaFoldDB" id="A0A9W6XAQ7"/>
<organism evidence="2 3">
    <name type="scientific">Phytophthora lilii</name>
    <dbReference type="NCBI Taxonomy" id="2077276"/>
    <lineage>
        <taxon>Eukaryota</taxon>
        <taxon>Sar</taxon>
        <taxon>Stramenopiles</taxon>
        <taxon>Oomycota</taxon>
        <taxon>Peronosporomycetes</taxon>
        <taxon>Peronosporales</taxon>
        <taxon>Peronosporaceae</taxon>
        <taxon>Phytophthora</taxon>
    </lineage>
</organism>
<dbReference type="PANTHER" id="PTHR31827">
    <property type="entry name" value="EMB|CAB89363.1"/>
    <property type="match status" value="1"/>
</dbReference>